<keyword evidence="3" id="KW-0804">Transcription</keyword>
<evidence type="ECO:0000313" key="4">
    <source>
        <dbReference type="EMBL" id="QHT02613.1"/>
    </source>
</evidence>
<protein>
    <recommendedName>
        <fullName evidence="5">TATA-box binding protein</fullName>
    </recommendedName>
</protein>
<evidence type="ECO:0000256" key="3">
    <source>
        <dbReference type="ARBA" id="ARBA00023163"/>
    </source>
</evidence>
<dbReference type="EMBL" id="MN739396">
    <property type="protein sequence ID" value="QHT02613.1"/>
    <property type="molecule type" value="Genomic_DNA"/>
</dbReference>
<dbReference type="Pfam" id="PF00352">
    <property type="entry name" value="TBP"/>
    <property type="match status" value="1"/>
</dbReference>
<dbReference type="InterPro" id="IPR012295">
    <property type="entry name" value="TBP_dom_sf"/>
</dbReference>
<dbReference type="InterPro" id="IPR000814">
    <property type="entry name" value="TBP"/>
</dbReference>
<reference evidence="4" key="1">
    <citation type="journal article" date="2020" name="Nature">
        <title>Giant virus diversity and host interactions through global metagenomics.</title>
        <authorList>
            <person name="Schulz F."/>
            <person name="Roux S."/>
            <person name="Paez-Espino D."/>
            <person name="Jungbluth S."/>
            <person name="Walsh D.A."/>
            <person name="Denef V.J."/>
            <person name="McMahon K.D."/>
            <person name="Konstantinidis K.T."/>
            <person name="Eloe-Fadrosh E.A."/>
            <person name="Kyrpides N.C."/>
            <person name="Woyke T."/>
        </authorList>
    </citation>
    <scope>NUCLEOTIDE SEQUENCE</scope>
    <source>
        <strain evidence="4">GVMAG-M-3300020595-32</strain>
    </source>
</reference>
<comment type="similarity">
    <text evidence="1">Belongs to the TBP family.</text>
</comment>
<evidence type="ECO:0000256" key="1">
    <source>
        <dbReference type="ARBA" id="ARBA00005560"/>
    </source>
</evidence>
<keyword evidence="2" id="KW-0238">DNA-binding</keyword>
<name>A0A6C0CE83_9ZZZZ</name>
<dbReference type="SUPFAM" id="SSF55945">
    <property type="entry name" value="TATA-box binding protein-like"/>
    <property type="match status" value="1"/>
</dbReference>
<sequence>MDNLRISTMTAVSAINSDINLDNLYKNAVINDVLTFIQHGSLGTKGESNKKKRKQRVPKKQKTFFNQVTLHVNCDKIVNVKMFNNGKIQMTGLKYEDHGEKVLSKLLPYLLRLDVESENKILNNSEIEYKPFNIAMINSDFSIGYKVKREVVHREIVDAGMYSSYEPCIYPGVNIKYYYNKDTEGTSNAGICKCSKCCNGKGCGQGDGLCKKITIVVFMSGEVMITGARSREHISICYYFITKMLNSNKGLIILNN</sequence>
<evidence type="ECO:0000256" key="2">
    <source>
        <dbReference type="ARBA" id="ARBA00023125"/>
    </source>
</evidence>
<dbReference type="AlphaFoldDB" id="A0A6C0CE83"/>
<organism evidence="4">
    <name type="scientific">viral metagenome</name>
    <dbReference type="NCBI Taxonomy" id="1070528"/>
    <lineage>
        <taxon>unclassified sequences</taxon>
        <taxon>metagenomes</taxon>
        <taxon>organismal metagenomes</taxon>
    </lineage>
</organism>
<evidence type="ECO:0008006" key="5">
    <source>
        <dbReference type="Google" id="ProtNLM"/>
    </source>
</evidence>
<accession>A0A6C0CE83</accession>
<dbReference type="Gene3D" id="3.30.310.10">
    <property type="entry name" value="TATA-Binding Protein"/>
    <property type="match status" value="1"/>
</dbReference>
<proteinExistence type="inferred from homology"/>